<sequence>MNKLHVLGFCVCVGLGCALVGLPVALFAGDYALVGWEEQYDEVSDRLNVNYINVTNCSVVEDWSGYKNCDKDVYFGSAISFSGECWTNHDEKWMAIEPSRCDYVFDNRTARVMFIGGRGCVYDKRRHVYCNGSVEQVGVCEKEFEEGYVPEKIYKKDAGCYRSEQLNKNEIFYGSASIFFGLSLIFFGCYAMKKSCRRSSEYSLDMGMSNFNGFVDEPEPL</sequence>
<keyword evidence="1" id="KW-1133">Transmembrane helix</keyword>
<dbReference type="PROSITE" id="PS51257">
    <property type="entry name" value="PROKAR_LIPOPROTEIN"/>
    <property type="match status" value="1"/>
</dbReference>
<gene>
    <name evidence="2" type="ORF">Harvfovirus6_35</name>
</gene>
<organism evidence="2">
    <name type="scientific">Harvfovirus sp</name>
    <dbReference type="NCBI Taxonomy" id="2487768"/>
    <lineage>
        <taxon>Viruses</taxon>
        <taxon>Varidnaviria</taxon>
        <taxon>Bamfordvirae</taxon>
        <taxon>Nucleocytoviricota</taxon>
        <taxon>Megaviricetes</taxon>
        <taxon>Imitervirales</taxon>
        <taxon>Mimiviridae</taxon>
        <taxon>Klosneuvirinae</taxon>
    </lineage>
</organism>
<evidence type="ECO:0000313" key="2">
    <source>
        <dbReference type="EMBL" id="AYV80785.1"/>
    </source>
</evidence>
<keyword evidence="1" id="KW-0472">Membrane</keyword>
<protein>
    <submittedName>
        <fullName evidence="2">Uncharacterized protein</fullName>
    </submittedName>
</protein>
<name>A0A3G5A0R8_9VIRU</name>
<evidence type="ECO:0000256" key="1">
    <source>
        <dbReference type="SAM" id="Phobius"/>
    </source>
</evidence>
<feature type="transmembrane region" description="Helical" evidence="1">
    <location>
        <begin position="171"/>
        <end position="192"/>
    </location>
</feature>
<dbReference type="EMBL" id="MK072248">
    <property type="protein sequence ID" value="AYV80785.1"/>
    <property type="molecule type" value="Genomic_DNA"/>
</dbReference>
<keyword evidence="1" id="KW-0812">Transmembrane</keyword>
<reference evidence="2" key="1">
    <citation type="submission" date="2018-10" db="EMBL/GenBank/DDBJ databases">
        <title>Hidden diversity of soil giant viruses.</title>
        <authorList>
            <person name="Schulz F."/>
            <person name="Alteio L."/>
            <person name="Goudeau D."/>
            <person name="Ryan E.M."/>
            <person name="Malmstrom R.R."/>
            <person name="Blanchard J."/>
            <person name="Woyke T."/>
        </authorList>
    </citation>
    <scope>NUCLEOTIDE SEQUENCE</scope>
    <source>
        <strain evidence="2">HAV1</strain>
    </source>
</reference>
<proteinExistence type="predicted"/>
<accession>A0A3G5A0R8</accession>